<keyword evidence="2" id="KW-1185">Reference proteome</keyword>
<reference evidence="3" key="1">
    <citation type="submission" date="2022-11" db="UniProtKB">
        <authorList>
            <consortium name="WormBaseParasite"/>
        </authorList>
    </citation>
    <scope>IDENTIFICATION</scope>
</reference>
<accession>A0A914Q5I6</accession>
<dbReference type="Proteomes" id="UP000887578">
    <property type="component" value="Unplaced"/>
</dbReference>
<dbReference type="AlphaFoldDB" id="A0A914Q5I6"/>
<organism evidence="2 3">
    <name type="scientific">Panagrolaimus davidi</name>
    <dbReference type="NCBI Taxonomy" id="227884"/>
    <lineage>
        <taxon>Eukaryota</taxon>
        <taxon>Metazoa</taxon>
        <taxon>Ecdysozoa</taxon>
        <taxon>Nematoda</taxon>
        <taxon>Chromadorea</taxon>
        <taxon>Rhabditida</taxon>
        <taxon>Tylenchina</taxon>
        <taxon>Panagrolaimomorpha</taxon>
        <taxon>Panagrolaimoidea</taxon>
        <taxon>Panagrolaimidae</taxon>
        <taxon>Panagrolaimus</taxon>
    </lineage>
</organism>
<feature type="region of interest" description="Disordered" evidence="1">
    <location>
        <begin position="99"/>
        <end position="128"/>
    </location>
</feature>
<sequence length="128" mass="14837">MRRRCWLCNLEFEYKNAKYNGVRIPRGRKKMLQMAQHLNMPLNNMSDLKEHDAICHRHYEEFSFSDKGSTNIKKHLIVPENVLPNHIKNIRNNVCRDIPDTTVIPSSTSHSKLPDNEAAKSHPSSTTV</sequence>
<dbReference type="WBParaSite" id="PDA_v2.g26662.t1">
    <property type="protein sequence ID" value="PDA_v2.g26662.t1"/>
    <property type="gene ID" value="PDA_v2.g26662"/>
</dbReference>
<evidence type="ECO:0000256" key="1">
    <source>
        <dbReference type="SAM" id="MobiDB-lite"/>
    </source>
</evidence>
<name>A0A914Q5I6_9BILA</name>
<evidence type="ECO:0000313" key="2">
    <source>
        <dbReference type="Proteomes" id="UP000887578"/>
    </source>
</evidence>
<proteinExistence type="predicted"/>
<protein>
    <submittedName>
        <fullName evidence="3">THAP-type domain-containing protein</fullName>
    </submittedName>
</protein>
<evidence type="ECO:0000313" key="3">
    <source>
        <dbReference type="WBParaSite" id="PDA_v2.g26662.t1"/>
    </source>
</evidence>